<name>A0ABP1FYW3_9CHLO</name>
<dbReference type="Proteomes" id="UP001497392">
    <property type="component" value="Unassembled WGS sequence"/>
</dbReference>
<evidence type="ECO:0000313" key="2">
    <source>
        <dbReference type="Proteomes" id="UP001497392"/>
    </source>
</evidence>
<accession>A0ABP1FYW3</accession>
<protein>
    <submittedName>
        <fullName evidence="1">G7839 protein</fullName>
    </submittedName>
</protein>
<gene>
    <name evidence="1" type="primary">g7839</name>
    <name evidence="1" type="ORF">VP750_LOCUS6720</name>
</gene>
<reference evidence="1 2" key="1">
    <citation type="submission" date="2024-06" db="EMBL/GenBank/DDBJ databases">
        <authorList>
            <person name="Kraege A."/>
            <person name="Thomma B."/>
        </authorList>
    </citation>
    <scope>NUCLEOTIDE SEQUENCE [LARGE SCALE GENOMIC DNA]</scope>
</reference>
<dbReference type="EMBL" id="CAXHTA020000012">
    <property type="protein sequence ID" value="CAL5225061.1"/>
    <property type="molecule type" value="Genomic_DNA"/>
</dbReference>
<organism evidence="1 2">
    <name type="scientific">Coccomyxa viridis</name>
    <dbReference type="NCBI Taxonomy" id="1274662"/>
    <lineage>
        <taxon>Eukaryota</taxon>
        <taxon>Viridiplantae</taxon>
        <taxon>Chlorophyta</taxon>
        <taxon>core chlorophytes</taxon>
        <taxon>Trebouxiophyceae</taxon>
        <taxon>Trebouxiophyceae incertae sedis</taxon>
        <taxon>Coccomyxaceae</taxon>
        <taxon>Coccomyxa</taxon>
    </lineage>
</organism>
<proteinExistence type="predicted"/>
<evidence type="ECO:0000313" key="1">
    <source>
        <dbReference type="EMBL" id="CAL5225061.1"/>
    </source>
</evidence>
<comment type="caution">
    <text evidence="1">The sequence shown here is derived from an EMBL/GenBank/DDBJ whole genome shotgun (WGS) entry which is preliminary data.</text>
</comment>
<keyword evidence="2" id="KW-1185">Reference proteome</keyword>
<sequence length="210" mass="23925">MVPETELRLLHMTLQSHDEELLLPLTEVHLEREDVKACLLGLVNPIVVFASEHSPLEHVRGEALVTIGLALRECLDAWKRGDDFRAHIETLLRMTRLTREAESTFEIVVACQARVVDARKKAERSPSSPTACQAVLLLFLRYYQNKALRVWELRPERSRPLYDIVERALALDRSIAAERFASEDEYSVGMALVAVDNIRRLLLREVDASA</sequence>